<comment type="caution">
    <text evidence="1">The sequence shown here is derived from an EMBL/GenBank/DDBJ whole genome shotgun (WGS) entry which is preliminary data.</text>
</comment>
<dbReference type="AlphaFoldDB" id="A0AAW2K9Q0"/>
<gene>
    <name evidence="1" type="ORF">Scaly_3020900</name>
</gene>
<dbReference type="Gene3D" id="1.10.8.60">
    <property type="match status" value="1"/>
</dbReference>
<reference evidence="1" key="1">
    <citation type="submission" date="2020-06" db="EMBL/GenBank/DDBJ databases">
        <authorList>
            <person name="Li T."/>
            <person name="Hu X."/>
            <person name="Zhang T."/>
            <person name="Song X."/>
            <person name="Zhang H."/>
            <person name="Dai N."/>
            <person name="Sheng W."/>
            <person name="Hou X."/>
            <person name="Wei L."/>
        </authorList>
    </citation>
    <scope>NUCLEOTIDE SEQUENCE</scope>
    <source>
        <strain evidence="1">KEN8</strain>
        <tissue evidence="1">Leaf</tissue>
    </source>
</reference>
<evidence type="ECO:0000313" key="1">
    <source>
        <dbReference type="EMBL" id="KAL0302801.1"/>
    </source>
</evidence>
<name>A0AAW2K9Q0_9LAMI</name>
<keyword evidence="1" id="KW-0647">Proteasome</keyword>
<sequence length="115" mass="12864">MSRPDKICAAEIAALCQETGMLAVRKNRYVILPRDFEKGYRSNVKKPALISSSTSDSGENVSKLVDLYKGSSEEWSHKAVELEGVIKALELPRECVWGGNEEEYYSCEALKTMTQ</sequence>
<dbReference type="GO" id="GO:0000502">
    <property type="term" value="C:proteasome complex"/>
    <property type="evidence" value="ECO:0007669"/>
    <property type="project" value="UniProtKB-KW"/>
</dbReference>
<reference evidence="1" key="2">
    <citation type="journal article" date="2024" name="Plant">
        <title>Genomic evolution and insights into agronomic trait innovations of Sesamum species.</title>
        <authorList>
            <person name="Miao H."/>
            <person name="Wang L."/>
            <person name="Qu L."/>
            <person name="Liu H."/>
            <person name="Sun Y."/>
            <person name="Le M."/>
            <person name="Wang Q."/>
            <person name="Wei S."/>
            <person name="Zheng Y."/>
            <person name="Lin W."/>
            <person name="Duan Y."/>
            <person name="Cao H."/>
            <person name="Xiong S."/>
            <person name="Wang X."/>
            <person name="Wei L."/>
            <person name="Li C."/>
            <person name="Ma Q."/>
            <person name="Ju M."/>
            <person name="Zhao R."/>
            <person name="Li G."/>
            <person name="Mu C."/>
            <person name="Tian Q."/>
            <person name="Mei H."/>
            <person name="Zhang T."/>
            <person name="Gao T."/>
            <person name="Zhang H."/>
        </authorList>
    </citation>
    <scope>NUCLEOTIDE SEQUENCE</scope>
    <source>
        <strain evidence="1">KEN8</strain>
    </source>
</reference>
<protein>
    <submittedName>
        <fullName evidence="1">26S proteasome regulatory subunitB</fullName>
    </submittedName>
</protein>
<organism evidence="1">
    <name type="scientific">Sesamum calycinum</name>
    <dbReference type="NCBI Taxonomy" id="2727403"/>
    <lineage>
        <taxon>Eukaryota</taxon>
        <taxon>Viridiplantae</taxon>
        <taxon>Streptophyta</taxon>
        <taxon>Embryophyta</taxon>
        <taxon>Tracheophyta</taxon>
        <taxon>Spermatophyta</taxon>
        <taxon>Magnoliopsida</taxon>
        <taxon>eudicotyledons</taxon>
        <taxon>Gunneridae</taxon>
        <taxon>Pentapetalae</taxon>
        <taxon>asterids</taxon>
        <taxon>lamiids</taxon>
        <taxon>Lamiales</taxon>
        <taxon>Pedaliaceae</taxon>
        <taxon>Sesamum</taxon>
    </lineage>
</organism>
<proteinExistence type="predicted"/>
<dbReference type="EMBL" id="JACGWM010000500">
    <property type="protein sequence ID" value="KAL0302801.1"/>
    <property type="molecule type" value="Genomic_DNA"/>
</dbReference>
<accession>A0AAW2K9Q0</accession>